<dbReference type="Pfam" id="PF13640">
    <property type="entry name" value="2OG-FeII_Oxy_3"/>
    <property type="match status" value="1"/>
</dbReference>
<evidence type="ECO:0000256" key="1">
    <source>
        <dbReference type="ARBA" id="ARBA00022896"/>
    </source>
</evidence>
<dbReference type="RefSeq" id="WP_039372996.1">
    <property type="nucleotide sequence ID" value="NZ_CP047385.1"/>
</dbReference>
<name>A0ABX6HWG4_9BURK</name>
<proteinExistence type="predicted"/>
<dbReference type="EMBL" id="CP047385">
    <property type="protein sequence ID" value="QHF15277.1"/>
    <property type="molecule type" value="Genomic_DNA"/>
</dbReference>
<reference evidence="3 4" key="1">
    <citation type="journal article" date="2015" name="Genome Announc.">
        <title>Genome Sequences of Two Pandoraea pnomenusa Isolates Recovered 11 Months Apart from a Cystic Fibrosis Patient.</title>
        <authorList>
            <person name="Ee R."/>
            <person name="Ambrose M."/>
            <person name="Lazenby J."/>
            <person name="Williams P."/>
            <person name="Chan K.G."/>
            <person name="Roddam L."/>
        </authorList>
    </citation>
    <scope>NUCLEOTIDE SEQUENCE [LARGE SCALE GENOMIC DNA]</scope>
    <source>
        <strain evidence="3 4">6399</strain>
    </source>
</reference>
<dbReference type="InterPro" id="IPR044862">
    <property type="entry name" value="Pro_4_hyd_alph_FE2OG_OXY"/>
</dbReference>
<keyword evidence="1" id="KW-0847">Vitamin C</keyword>
<dbReference type="PANTHER" id="PTHR12907">
    <property type="entry name" value="EGL NINE HOMOLOG-RELATED"/>
    <property type="match status" value="1"/>
</dbReference>
<dbReference type="PANTHER" id="PTHR12907:SF26">
    <property type="entry name" value="HIF PROLYL HYDROXYLASE, ISOFORM C"/>
    <property type="match status" value="1"/>
</dbReference>
<protein>
    <submittedName>
        <fullName evidence="3">2OG-Fe(II) oxygenase</fullName>
    </submittedName>
</protein>
<evidence type="ECO:0000313" key="3">
    <source>
        <dbReference type="EMBL" id="QHF15277.1"/>
    </source>
</evidence>
<dbReference type="SUPFAM" id="SSF51197">
    <property type="entry name" value="Clavaminate synthase-like"/>
    <property type="match status" value="1"/>
</dbReference>
<gene>
    <name evidence="3" type="ORF">PI93_023470</name>
</gene>
<evidence type="ECO:0000259" key="2">
    <source>
        <dbReference type="Pfam" id="PF13640"/>
    </source>
</evidence>
<dbReference type="Gene3D" id="2.60.120.620">
    <property type="entry name" value="q2cbj1_9rhob like domain"/>
    <property type="match status" value="1"/>
</dbReference>
<dbReference type="InterPro" id="IPR051559">
    <property type="entry name" value="HIF_prolyl_hydroxylases"/>
</dbReference>
<sequence>MNRKVLADQILARMMASRSEILAQWQSSGPIHYFVLDDVLPPETARRIRNAYPAGNSMRVRRSLRELKYIAAQMDQFDPILEETLFAFQDPRIVELVGEITNLQALEPDELLYAGGISMMAKDHFLNPHLDNSHDKERERYRVLNLLYYVSEDWGLRDGGNLELWPDGPKARQVTVESRFNRLVVMITNSQSWHSVSPVNVDRPRCCVSNYYFSKFPAESAEYFHVTTFRGRPEQVLRDIALRADSALRMGLRKIFPKGVVKTDHFYKK</sequence>
<feature type="domain" description="Prolyl 4-hydroxylase alpha subunit Fe(2+) 2OG dioxygenase" evidence="2">
    <location>
        <begin position="118"/>
        <end position="212"/>
    </location>
</feature>
<keyword evidence="4" id="KW-1185">Reference proteome</keyword>
<dbReference type="Proteomes" id="UP000035080">
    <property type="component" value="Chromosome"/>
</dbReference>
<accession>A0ABX6HWG4</accession>
<evidence type="ECO:0000313" key="4">
    <source>
        <dbReference type="Proteomes" id="UP000035080"/>
    </source>
</evidence>
<organism evidence="3 4">
    <name type="scientific">Pandoraea fibrosis</name>
    <dbReference type="NCBI Taxonomy" id="1891094"/>
    <lineage>
        <taxon>Bacteria</taxon>
        <taxon>Pseudomonadati</taxon>
        <taxon>Pseudomonadota</taxon>
        <taxon>Betaproteobacteria</taxon>
        <taxon>Burkholderiales</taxon>
        <taxon>Burkholderiaceae</taxon>
        <taxon>Pandoraea</taxon>
    </lineage>
</organism>